<feature type="domain" description="Glycosyltransferase 2-like" evidence="1">
    <location>
        <begin position="9"/>
        <end position="187"/>
    </location>
</feature>
<dbReference type="RefSeq" id="WP_377502979.1">
    <property type="nucleotide sequence ID" value="NZ_JBHULU010000002.1"/>
</dbReference>
<name>A0ABW5IIB3_9BACT</name>
<dbReference type="Gene3D" id="3.90.550.10">
    <property type="entry name" value="Spore Coat Polysaccharide Biosynthesis Protein SpsA, Chain A"/>
    <property type="match status" value="1"/>
</dbReference>
<protein>
    <submittedName>
        <fullName evidence="2">Glycosyltransferase family 2 protein</fullName>
        <ecNumber evidence="2">2.4.-.-</ecNumber>
    </submittedName>
</protein>
<gene>
    <name evidence="2" type="ORF">ACFSRY_02155</name>
</gene>
<keyword evidence="3" id="KW-1185">Reference proteome</keyword>
<dbReference type="Proteomes" id="UP001597544">
    <property type="component" value="Unassembled WGS sequence"/>
</dbReference>
<dbReference type="InterPro" id="IPR001173">
    <property type="entry name" value="Glyco_trans_2-like"/>
</dbReference>
<dbReference type="EMBL" id="JBHULU010000002">
    <property type="protein sequence ID" value="MFD2512658.1"/>
    <property type="molecule type" value="Genomic_DNA"/>
</dbReference>
<dbReference type="EC" id="2.4.-.-" evidence="2"/>
<reference evidence="3" key="1">
    <citation type="journal article" date="2019" name="Int. J. Syst. Evol. Microbiol.">
        <title>The Global Catalogue of Microorganisms (GCM) 10K type strain sequencing project: providing services to taxonomists for standard genome sequencing and annotation.</title>
        <authorList>
            <consortium name="The Broad Institute Genomics Platform"/>
            <consortium name="The Broad Institute Genome Sequencing Center for Infectious Disease"/>
            <person name="Wu L."/>
            <person name="Ma J."/>
        </authorList>
    </citation>
    <scope>NUCLEOTIDE SEQUENCE [LARGE SCALE GENOMIC DNA]</scope>
    <source>
        <strain evidence="3">KCTC 42498</strain>
    </source>
</reference>
<accession>A0ABW5IIB3</accession>
<keyword evidence="2" id="KW-0808">Transferase</keyword>
<dbReference type="CDD" id="cd04186">
    <property type="entry name" value="GT_2_like_c"/>
    <property type="match status" value="1"/>
</dbReference>
<dbReference type="GO" id="GO:0016757">
    <property type="term" value="F:glycosyltransferase activity"/>
    <property type="evidence" value="ECO:0007669"/>
    <property type="project" value="UniProtKB-KW"/>
</dbReference>
<comment type="caution">
    <text evidence="2">The sequence shown here is derived from an EMBL/GenBank/DDBJ whole genome shotgun (WGS) entry which is preliminary data.</text>
</comment>
<dbReference type="PANTHER" id="PTHR43179">
    <property type="entry name" value="RHAMNOSYLTRANSFERASE WBBL"/>
    <property type="match status" value="1"/>
</dbReference>
<evidence type="ECO:0000313" key="3">
    <source>
        <dbReference type="Proteomes" id="UP001597544"/>
    </source>
</evidence>
<dbReference type="SUPFAM" id="SSF53448">
    <property type="entry name" value="Nucleotide-diphospho-sugar transferases"/>
    <property type="match status" value="1"/>
</dbReference>
<dbReference type="InterPro" id="IPR029044">
    <property type="entry name" value="Nucleotide-diphossugar_trans"/>
</dbReference>
<dbReference type="PANTHER" id="PTHR43179:SF10">
    <property type="entry name" value="GLYCOSYL TRANSFERASE"/>
    <property type="match status" value="1"/>
</dbReference>
<organism evidence="2 3">
    <name type="scientific">Pontibacter locisalis</name>
    <dbReference type="NCBI Taxonomy" id="1719035"/>
    <lineage>
        <taxon>Bacteria</taxon>
        <taxon>Pseudomonadati</taxon>
        <taxon>Bacteroidota</taxon>
        <taxon>Cytophagia</taxon>
        <taxon>Cytophagales</taxon>
        <taxon>Hymenobacteraceae</taxon>
        <taxon>Pontibacter</taxon>
    </lineage>
</organism>
<proteinExistence type="predicted"/>
<keyword evidence="2" id="KW-0328">Glycosyltransferase</keyword>
<evidence type="ECO:0000259" key="1">
    <source>
        <dbReference type="Pfam" id="PF00535"/>
    </source>
</evidence>
<dbReference type="Pfam" id="PF00535">
    <property type="entry name" value="Glycos_transf_2"/>
    <property type="match status" value="1"/>
</dbReference>
<sequence length="273" mass="31991">MKLKITASIVTYNNDRKVLLQAIQSFLNTSLQVHLYLIDNSPTDKLKDLIEEERVTYIFNDANIGFGAAHNVAMRAALQESEYHLVLNPDVYFAAGTLEKLYSFMSQNTDVGLVIPKVLYPDGSIQYLCKLLPTPNDLILRRFIKWNKQKLKKNNEQFELRFTGYKKQMEVPYISGCFMFLRNSVLEKTGLFDDRIFMYSEDLDLSRRIHLQSRTVFYPEATIYHHFAKGSHKSLKLLWYAIHGNCIYFNKWGWFSDPERDEINKKVLMQFKG</sequence>
<evidence type="ECO:0000313" key="2">
    <source>
        <dbReference type="EMBL" id="MFD2512658.1"/>
    </source>
</evidence>